<feature type="region of interest" description="Disordered" evidence="1">
    <location>
        <begin position="72"/>
        <end position="127"/>
    </location>
</feature>
<dbReference type="AlphaFoldDB" id="A0AAP3XQG0"/>
<dbReference type="Proteomes" id="UP001301140">
    <property type="component" value="Unassembled WGS sequence"/>
</dbReference>
<evidence type="ECO:0000313" key="2">
    <source>
        <dbReference type="EMBL" id="MDF1586036.1"/>
    </source>
</evidence>
<accession>A0AAP3XQG0</accession>
<gene>
    <name evidence="2" type="ORF">PZ740_06525</name>
</gene>
<organism evidence="2 3">
    <name type="scientific">Marinimicrococcus flavescens</name>
    <dbReference type="NCBI Taxonomy" id="3031815"/>
    <lineage>
        <taxon>Bacteria</taxon>
        <taxon>Pseudomonadati</taxon>
        <taxon>Pseudomonadota</taxon>
        <taxon>Alphaproteobacteria</taxon>
        <taxon>Geminicoccales</taxon>
        <taxon>Geminicoccaceae</taxon>
        <taxon>Marinimicrococcus</taxon>
    </lineage>
</organism>
<proteinExistence type="predicted"/>
<keyword evidence="3" id="KW-1185">Reference proteome</keyword>
<feature type="compositionally biased region" description="Low complexity" evidence="1">
    <location>
        <begin position="95"/>
        <end position="114"/>
    </location>
</feature>
<evidence type="ECO:0000313" key="3">
    <source>
        <dbReference type="Proteomes" id="UP001301140"/>
    </source>
</evidence>
<name>A0AAP3XQG0_9PROT</name>
<reference evidence="2 3" key="1">
    <citation type="submission" date="2023-03" db="EMBL/GenBank/DDBJ databases">
        <title>YIM 152171 draft genome.</title>
        <authorList>
            <person name="Yang Z."/>
        </authorList>
    </citation>
    <scope>NUCLEOTIDE SEQUENCE [LARGE SCALE GENOMIC DNA]</scope>
    <source>
        <strain evidence="2 3">YIM 152171</strain>
    </source>
</reference>
<comment type="caution">
    <text evidence="2">The sequence shown here is derived from an EMBL/GenBank/DDBJ whole genome shotgun (WGS) entry which is preliminary data.</text>
</comment>
<protein>
    <submittedName>
        <fullName evidence="2">Uncharacterized protein</fullName>
    </submittedName>
</protein>
<evidence type="ECO:0000256" key="1">
    <source>
        <dbReference type="SAM" id="MobiDB-lite"/>
    </source>
</evidence>
<dbReference type="EMBL" id="JARGEQ010000059">
    <property type="protein sequence ID" value="MDF1586036.1"/>
    <property type="molecule type" value="Genomic_DNA"/>
</dbReference>
<sequence>MKFFYQLSKKQEFFIEKASNFKDAQEGDKTMIDPRSGRVPPSATLRMASLAALSLLAFLLPAAPALACHEYVSPSDGQSGCGAYRRDRENGSYQSGSSSSGSSSSGSSDSSGSDAGSGSGGTDNACT</sequence>